<keyword evidence="5 6" id="KW-0472">Membrane</keyword>
<reference evidence="8" key="2">
    <citation type="submission" date="2021-04" db="EMBL/GenBank/DDBJ databases">
        <authorList>
            <person name="Gilroy R."/>
        </authorList>
    </citation>
    <scope>NUCLEOTIDE SEQUENCE</scope>
    <source>
        <strain evidence="8">8470</strain>
    </source>
</reference>
<keyword evidence="3 6" id="KW-0812">Transmembrane</keyword>
<dbReference type="InterPro" id="IPR020846">
    <property type="entry name" value="MFS_dom"/>
</dbReference>
<evidence type="ECO:0000256" key="3">
    <source>
        <dbReference type="ARBA" id="ARBA00022692"/>
    </source>
</evidence>
<evidence type="ECO:0000256" key="5">
    <source>
        <dbReference type="ARBA" id="ARBA00023136"/>
    </source>
</evidence>
<dbReference type="Proteomes" id="UP000784286">
    <property type="component" value="Unassembled WGS sequence"/>
</dbReference>
<sequence length="425" mass="47056">MKRQNRYFPLVCIMMFWFTISFITNILGPLIPEIIDNFQLKDLAMAGFIPTSFFLAYAVMSIPAGLLIDRLGEKPVLFTGFLMPFIGSMLFACFPCYEVLLASSFIIGLGMAMLQTVINPLQRVVGGEENYAFVAELAQFVFGAASFVSPLVYTWLIHALSPDMYKPGNNALLDTLASLTPMELPWVSLYWVFTALLAVMLIIVACVRFPHIELREDERSGSSASYFNLFRQRYVWLFFLGIFCYVSTEQGTSVFMSTFLEHYHGIDPRTVGAQCISWFWGSMTIGCLAGMLLLKLVDSRRLLQISGLISMLLLTAALFGTADMAIIAFPAIGCCISMMYSIVFSLALNTATANHGSFAGILCTGIVGGAGGPLLISLLADATDLRTGMCLIFLFMGYLTFIGCWAHPLINNKTIALKELFKRKK</sequence>
<feature type="transmembrane region" description="Helical" evidence="6">
    <location>
        <begin position="7"/>
        <end position="31"/>
    </location>
</feature>
<proteinExistence type="predicted"/>
<evidence type="ECO:0000313" key="8">
    <source>
        <dbReference type="EMBL" id="MBU3857270.1"/>
    </source>
</evidence>
<feature type="transmembrane region" description="Helical" evidence="6">
    <location>
        <begin position="75"/>
        <end position="94"/>
    </location>
</feature>
<accession>A0A948TR67</accession>
<feature type="transmembrane region" description="Helical" evidence="6">
    <location>
        <begin position="391"/>
        <end position="410"/>
    </location>
</feature>
<feature type="transmembrane region" description="Helical" evidence="6">
    <location>
        <begin position="325"/>
        <end position="346"/>
    </location>
</feature>
<dbReference type="PANTHER" id="PTHR43702:SF12">
    <property type="entry name" value="N-ACETYL GLUCOSAMINE TRANSPORTER NAGP"/>
    <property type="match status" value="1"/>
</dbReference>
<keyword evidence="2" id="KW-1003">Cell membrane</keyword>
<dbReference type="GO" id="GO:0022857">
    <property type="term" value="F:transmembrane transporter activity"/>
    <property type="evidence" value="ECO:0007669"/>
    <property type="project" value="InterPro"/>
</dbReference>
<evidence type="ECO:0000256" key="1">
    <source>
        <dbReference type="ARBA" id="ARBA00004429"/>
    </source>
</evidence>
<evidence type="ECO:0000256" key="4">
    <source>
        <dbReference type="ARBA" id="ARBA00022989"/>
    </source>
</evidence>
<protein>
    <submittedName>
        <fullName evidence="8">Sugar MFS transporter</fullName>
    </submittedName>
</protein>
<comment type="caution">
    <text evidence="8">The sequence shown here is derived from an EMBL/GenBank/DDBJ whole genome shotgun (WGS) entry which is preliminary data.</text>
</comment>
<dbReference type="Gene3D" id="1.20.1250.20">
    <property type="entry name" value="MFS general substrate transporter like domains"/>
    <property type="match status" value="2"/>
</dbReference>
<name>A0A948TR67_9BACT</name>
<feature type="transmembrane region" description="Helical" evidence="6">
    <location>
        <begin position="133"/>
        <end position="156"/>
    </location>
</feature>
<evidence type="ECO:0000313" key="9">
    <source>
        <dbReference type="Proteomes" id="UP000784286"/>
    </source>
</evidence>
<feature type="transmembrane region" description="Helical" evidence="6">
    <location>
        <begin position="301"/>
        <end position="319"/>
    </location>
</feature>
<gene>
    <name evidence="8" type="ORF">H9928_12175</name>
</gene>
<dbReference type="Pfam" id="PF07690">
    <property type="entry name" value="MFS_1"/>
    <property type="match status" value="1"/>
</dbReference>
<evidence type="ECO:0000259" key="7">
    <source>
        <dbReference type="PROSITE" id="PS50850"/>
    </source>
</evidence>
<feature type="transmembrane region" description="Helical" evidence="6">
    <location>
        <begin position="189"/>
        <end position="209"/>
    </location>
</feature>
<dbReference type="CDD" id="cd17394">
    <property type="entry name" value="MFS_FucP_like"/>
    <property type="match status" value="1"/>
</dbReference>
<feature type="transmembrane region" description="Helical" evidence="6">
    <location>
        <begin position="43"/>
        <end position="68"/>
    </location>
</feature>
<dbReference type="InterPro" id="IPR036259">
    <property type="entry name" value="MFS_trans_sf"/>
</dbReference>
<feature type="domain" description="Major facilitator superfamily (MFS) profile" evidence="7">
    <location>
        <begin position="9"/>
        <end position="415"/>
    </location>
</feature>
<reference evidence="8" key="1">
    <citation type="journal article" date="2021" name="PeerJ">
        <title>Extensive microbial diversity within the chicken gut microbiome revealed by metagenomics and culture.</title>
        <authorList>
            <person name="Gilroy R."/>
            <person name="Ravi A."/>
            <person name="Getino M."/>
            <person name="Pursley I."/>
            <person name="Horton D.L."/>
            <person name="Alikhan N.F."/>
            <person name="Baker D."/>
            <person name="Gharbi K."/>
            <person name="Hall N."/>
            <person name="Watson M."/>
            <person name="Adriaenssens E.M."/>
            <person name="Foster-Nyarko E."/>
            <person name="Jarju S."/>
            <person name="Secka A."/>
            <person name="Antonio M."/>
            <person name="Oren A."/>
            <person name="Chaudhuri R.R."/>
            <person name="La Ragione R."/>
            <person name="Hildebrand F."/>
            <person name="Pallen M.J."/>
        </authorList>
    </citation>
    <scope>NUCLEOTIDE SEQUENCE</scope>
    <source>
        <strain evidence="8">8470</strain>
    </source>
</reference>
<feature type="transmembrane region" description="Helical" evidence="6">
    <location>
        <begin position="100"/>
        <end position="121"/>
    </location>
</feature>
<evidence type="ECO:0000256" key="6">
    <source>
        <dbReference type="SAM" id="Phobius"/>
    </source>
</evidence>
<feature type="transmembrane region" description="Helical" evidence="6">
    <location>
        <begin position="276"/>
        <end position="294"/>
    </location>
</feature>
<dbReference type="PANTHER" id="PTHR43702">
    <property type="entry name" value="L-FUCOSE-PROTON SYMPORTER"/>
    <property type="match status" value="1"/>
</dbReference>
<feature type="transmembrane region" description="Helical" evidence="6">
    <location>
        <begin position="358"/>
        <end position="379"/>
    </location>
</feature>
<comment type="subcellular location">
    <subcellularLocation>
        <location evidence="1">Cell inner membrane</location>
        <topology evidence="1">Multi-pass membrane protein</topology>
    </subcellularLocation>
</comment>
<keyword evidence="4 6" id="KW-1133">Transmembrane helix</keyword>
<feature type="transmembrane region" description="Helical" evidence="6">
    <location>
        <begin position="234"/>
        <end position="256"/>
    </location>
</feature>
<dbReference type="InterPro" id="IPR050375">
    <property type="entry name" value="MFS_TsgA-like"/>
</dbReference>
<dbReference type="AlphaFoldDB" id="A0A948TR67"/>
<dbReference type="PROSITE" id="PS50850">
    <property type="entry name" value="MFS"/>
    <property type="match status" value="1"/>
</dbReference>
<evidence type="ECO:0000256" key="2">
    <source>
        <dbReference type="ARBA" id="ARBA00022475"/>
    </source>
</evidence>
<organism evidence="8 9">
    <name type="scientific">Candidatus Phocaeicola excrementipullorum</name>
    <dbReference type="NCBI Taxonomy" id="2838731"/>
    <lineage>
        <taxon>Bacteria</taxon>
        <taxon>Pseudomonadati</taxon>
        <taxon>Bacteroidota</taxon>
        <taxon>Bacteroidia</taxon>
        <taxon>Bacteroidales</taxon>
        <taxon>Bacteroidaceae</taxon>
        <taxon>Phocaeicola</taxon>
    </lineage>
</organism>
<dbReference type="SUPFAM" id="SSF103473">
    <property type="entry name" value="MFS general substrate transporter"/>
    <property type="match status" value="1"/>
</dbReference>
<dbReference type="EMBL" id="JAHLFJ010000109">
    <property type="protein sequence ID" value="MBU3857270.1"/>
    <property type="molecule type" value="Genomic_DNA"/>
</dbReference>
<dbReference type="GO" id="GO:0005886">
    <property type="term" value="C:plasma membrane"/>
    <property type="evidence" value="ECO:0007669"/>
    <property type="project" value="UniProtKB-SubCell"/>
</dbReference>
<dbReference type="InterPro" id="IPR011701">
    <property type="entry name" value="MFS"/>
</dbReference>